<organism evidence="1 2">
    <name type="scientific">Rotaria sordida</name>
    <dbReference type="NCBI Taxonomy" id="392033"/>
    <lineage>
        <taxon>Eukaryota</taxon>
        <taxon>Metazoa</taxon>
        <taxon>Spiralia</taxon>
        <taxon>Gnathifera</taxon>
        <taxon>Rotifera</taxon>
        <taxon>Eurotatoria</taxon>
        <taxon>Bdelloidea</taxon>
        <taxon>Philodinida</taxon>
        <taxon>Philodinidae</taxon>
        <taxon>Rotaria</taxon>
    </lineage>
</organism>
<gene>
    <name evidence="1" type="ORF">ZHD862_LOCUS4608</name>
</gene>
<name>A0A813VMY4_9BILA</name>
<accession>A0A813VMY4</accession>
<comment type="caution">
    <text evidence="1">The sequence shown here is derived from an EMBL/GenBank/DDBJ whole genome shotgun (WGS) entry which is preliminary data.</text>
</comment>
<evidence type="ECO:0000313" key="1">
    <source>
        <dbReference type="EMBL" id="CAF0845640.1"/>
    </source>
</evidence>
<protein>
    <submittedName>
        <fullName evidence="1">Uncharacterized protein</fullName>
    </submittedName>
</protein>
<dbReference type="EMBL" id="CAJNOT010000113">
    <property type="protein sequence ID" value="CAF0845640.1"/>
    <property type="molecule type" value="Genomic_DNA"/>
</dbReference>
<evidence type="ECO:0000313" key="2">
    <source>
        <dbReference type="Proteomes" id="UP000663864"/>
    </source>
</evidence>
<sequence>MTIEIDTSSNPNLVYLIDQIRSNLSTSNENETMRETPRAHAWLLTTLSIYGDQINVLIDLYRLFREQNSYILLTFIIEHILQYHINEIDKNNYLQDEFQLIFTTSSNNLIEKDQFSYYHLYSLLSSSTRDIISSLLIRKWYDELEKNLLLSTKSIESLNQCRKKAFACLSLLSSSSSISSILQLIINTEDKIGFNTKLTSLNILRCLFVQDLLPIVLENRQRLNIQSHLCHKWLIYAIEFYLEYLIKCFKNNYITNIHIKLEGNYDRTYQCDNPIEQIEKLMNLAMSVQENFSWQQFILYHGNGNQIESTNRRQKLLELRILIDRAHNSTIRCPLECFIFCTSFPIYIQSILNLSSLLNSEIYKDYIFICTTISIKTLINKQNEINNFELIENFNLFIECLNLLQQSQTSSCLKLYQETIDKIHLNSNIENYQRLLKLFYFHYIIQKSKIEKTNKTNEETNQNNIIIIDDTPQSPTMQDESNSIVNNSPLLALDIENLIQKLNDNSLESRLQICSLFPISHLSDQRHSTISFCIDTLIYLYENHSSNTQQQQQQQQTLLSISTDYCFIPCSYNIFFDYILDIILQNVSPTLILLQIEQERLSLSSLSSTTTSIYPKNLLHTLSPTLLRYIYDQKLLGQLLKYIQTTTTNERRWITNNNKRKLDDEENKLTDEQFIEKIIQHFSNITQWTDEQRRYAIYTYIIDQRQILLQSL</sequence>
<proteinExistence type="predicted"/>
<dbReference type="Proteomes" id="UP000663864">
    <property type="component" value="Unassembled WGS sequence"/>
</dbReference>
<dbReference type="AlphaFoldDB" id="A0A813VMY4"/>
<reference evidence="1" key="1">
    <citation type="submission" date="2021-02" db="EMBL/GenBank/DDBJ databases">
        <authorList>
            <person name="Nowell W R."/>
        </authorList>
    </citation>
    <scope>NUCLEOTIDE SEQUENCE</scope>
</reference>